<gene>
    <name evidence="3" type="ORF">EDC38_1839</name>
</gene>
<sequence length="555" mass="59844">MHTSFQTIALLLAASLFLSACGSDSDDDSTPDTQDPTPEQPTPEPEPEPEPELQTGVFIDSPVGGVRFTTNPGGEEGITGSGGEYTYREGDTVQFSIGGIQLPEVTAKRQVTPLDMGGENADFTTPAVINVARLLQTLDDDSDPENGITIAEATASALVDTELDFTASTFETEATVAATLIERALVTEADAIAHFQGSLRDGLTGSWMFVEDNGNINLLTFFQDGHYVIAHSMADDGDQPAGSAEYGYYQWDPVDGSFSVVEVVRETDASGGLYNRDEPTNSDNMTFLLEGDVLTMVIEDEGSFEFTRVSDDTDRPLIGTWRFREPRADDPESSDLLTFFTATDYVFVHLWDSAASGNISTEWGSYEWTSDGVFTVSDPLVETDGPAGLYDVNDTDPMELSVSGNGELALAEGGSAETWARLGSYTVELRDFEGDVASAVVERVEGQFITDSTQIFTLDVIAEGTAGQYETAIGEQPVVTLEPDGTGTMMFGADVNTITDWSRSDTGVLTILEYDDGIDDNAIWTLTPIRSKTGDTVLVHQSDLQLNYIGRAHAE</sequence>
<feature type="region of interest" description="Disordered" evidence="1">
    <location>
        <begin position="22"/>
        <end position="58"/>
    </location>
</feature>
<dbReference type="OrthoDB" id="5592990at2"/>
<proteinExistence type="predicted"/>
<evidence type="ECO:0000256" key="2">
    <source>
        <dbReference type="SAM" id="SignalP"/>
    </source>
</evidence>
<evidence type="ECO:0000313" key="4">
    <source>
        <dbReference type="Proteomes" id="UP000273643"/>
    </source>
</evidence>
<comment type="caution">
    <text evidence="3">The sequence shown here is derived from an EMBL/GenBank/DDBJ whole genome shotgun (WGS) entry which is preliminary data.</text>
</comment>
<name>A0A3N1P914_9GAMM</name>
<evidence type="ECO:0000313" key="3">
    <source>
        <dbReference type="EMBL" id="ROQ21216.1"/>
    </source>
</evidence>
<feature type="chain" id="PRO_5018172762" evidence="2">
    <location>
        <begin position="23"/>
        <end position="555"/>
    </location>
</feature>
<dbReference type="Proteomes" id="UP000273643">
    <property type="component" value="Unassembled WGS sequence"/>
</dbReference>
<organism evidence="3 4">
    <name type="scientific">Marinimicrobium koreense</name>
    <dbReference type="NCBI Taxonomy" id="306545"/>
    <lineage>
        <taxon>Bacteria</taxon>
        <taxon>Pseudomonadati</taxon>
        <taxon>Pseudomonadota</taxon>
        <taxon>Gammaproteobacteria</taxon>
        <taxon>Cellvibrionales</taxon>
        <taxon>Cellvibrionaceae</taxon>
        <taxon>Marinimicrobium</taxon>
    </lineage>
</organism>
<dbReference type="AlphaFoldDB" id="A0A3N1P914"/>
<dbReference type="RefSeq" id="WP_123638241.1">
    <property type="nucleotide sequence ID" value="NZ_RJUK01000001.1"/>
</dbReference>
<accession>A0A3N1P914</accession>
<protein>
    <submittedName>
        <fullName evidence="3">Uncharacterized protein</fullName>
    </submittedName>
</protein>
<evidence type="ECO:0000256" key="1">
    <source>
        <dbReference type="SAM" id="MobiDB-lite"/>
    </source>
</evidence>
<feature type="signal peptide" evidence="2">
    <location>
        <begin position="1"/>
        <end position="22"/>
    </location>
</feature>
<keyword evidence="2" id="KW-0732">Signal</keyword>
<dbReference type="EMBL" id="RJUK01000001">
    <property type="protein sequence ID" value="ROQ21216.1"/>
    <property type="molecule type" value="Genomic_DNA"/>
</dbReference>
<keyword evidence="4" id="KW-1185">Reference proteome</keyword>
<reference evidence="3 4" key="1">
    <citation type="submission" date="2018-11" db="EMBL/GenBank/DDBJ databases">
        <title>Genomic Encyclopedia of Type Strains, Phase IV (KMG-IV): sequencing the most valuable type-strain genomes for metagenomic binning, comparative biology and taxonomic classification.</title>
        <authorList>
            <person name="Goeker M."/>
        </authorList>
    </citation>
    <scope>NUCLEOTIDE SEQUENCE [LARGE SCALE GENOMIC DNA]</scope>
    <source>
        <strain evidence="3 4">DSM 16974</strain>
    </source>
</reference>